<name>A0A6N6VD34_9HYPH</name>
<dbReference type="Pfam" id="PF00294">
    <property type="entry name" value="PfkB"/>
    <property type="match status" value="1"/>
</dbReference>
<dbReference type="InterPro" id="IPR002173">
    <property type="entry name" value="Carboh/pur_kinase_PfkB_CS"/>
</dbReference>
<dbReference type="EMBL" id="WESC01000019">
    <property type="protein sequence ID" value="KAB7738586.1"/>
    <property type="molecule type" value="Genomic_DNA"/>
</dbReference>
<comment type="caution">
    <text evidence="8">The sequence shown here is derived from an EMBL/GenBank/DDBJ whole genome shotgun (WGS) entry which is preliminary data.</text>
</comment>
<evidence type="ECO:0000256" key="5">
    <source>
        <dbReference type="ARBA" id="ARBA00022840"/>
    </source>
</evidence>
<dbReference type="GO" id="GO:0005829">
    <property type="term" value="C:cytosol"/>
    <property type="evidence" value="ECO:0007669"/>
    <property type="project" value="TreeGrafter"/>
</dbReference>
<dbReference type="Proteomes" id="UP000468901">
    <property type="component" value="Unassembled WGS sequence"/>
</dbReference>
<dbReference type="InterPro" id="IPR017583">
    <property type="entry name" value="Tagatose/fructose_Pkinase"/>
</dbReference>
<dbReference type="AlphaFoldDB" id="A0A6N6VD34"/>
<dbReference type="NCBIfam" id="TIGR03168">
    <property type="entry name" value="1-PFK"/>
    <property type="match status" value="1"/>
</dbReference>
<sequence length="314" mass="32575">MTAKIVTLTMNPSIDVSTSVGEVKPIHKMRCAAGHRDPGGGGINVARVVKRFGLPLTAVYVVGGISGKLLQRLVTDAGIDSRVIETPDETREDFTVYEEKSGNQFRFVMPGPDLPEAVWKAALDAVAEFAPAPGFIVASGSLPHGVPVDFYARVVEAGRKAGAKVVVDTSGAALAGALAGRPFMIKPSLRELRELTGATLTDEASMIGAARGLVAEGKVEMVALTLGEDGALLVTGENVWRANAPKVKVLSAVGAGDSFVGAMVCALSEGMPMEEAFRRGVAAGSAALLAAGTELCQPKDVERLLPQVKASKLA</sequence>
<dbReference type="InterPro" id="IPR011611">
    <property type="entry name" value="PfkB_dom"/>
</dbReference>
<dbReference type="InterPro" id="IPR029056">
    <property type="entry name" value="Ribokinase-like"/>
</dbReference>
<dbReference type="FunFam" id="3.40.1190.20:FF:000001">
    <property type="entry name" value="Phosphofructokinase"/>
    <property type="match status" value="1"/>
</dbReference>
<dbReference type="PANTHER" id="PTHR46566:SF2">
    <property type="entry name" value="ATP-DEPENDENT 6-PHOSPHOFRUCTOKINASE ISOZYME 2"/>
    <property type="match status" value="1"/>
</dbReference>
<dbReference type="CDD" id="cd01164">
    <property type="entry name" value="FruK_PfkB_like"/>
    <property type="match status" value="1"/>
</dbReference>
<dbReference type="PROSITE" id="PS00583">
    <property type="entry name" value="PFKB_KINASES_1"/>
    <property type="match status" value="1"/>
</dbReference>
<evidence type="ECO:0000313" key="9">
    <source>
        <dbReference type="Proteomes" id="UP000468901"/>
    </source>
</evidence>
<keyword evidence="5" id="KW-0067">ATP-binding</keyword>
<protein>
    <recommendedName>
        <fullName evidence="6">Phosphofructokinase</fullName>
    </recommendedName>
</protein>
<dbReference type="RefSeq" id="WP_152217463.1">
    <property type="nucleotide sequence ID" value="NZ_JBAQYD010000372.1"/>
</dbReference>
<proteinExistence type="inferred from homology"/>
<keyword evidence="2 6" id="KW-0808">Transferase</keyword>
<keyword evidence="4 8" id="KW-0418">Kinase</keyword>
<evidence type="ECO:0000256" key="3">
    <source>
        <dbReference type="ARBA" id="ARBA00022741"/>
    </source>
</evidence>
<comment type="similarity">
    <text evidence="1 6">Belongs to the carbohydrate kinase PfkB family.</text>
</comment>
<evidence type="ECO:0000256" key="4">
    <source>
        <dbReference type="ARBA" id="ARBA00022777"/>
    </source>
</evidence>
<dbReference type="GO" id="GO:0005524">
    <property type="term" value="F:ATP binding"/>
    <property type="evidence" value="ECO:0007669"/>
    <property type="project" value="UniProtKB-KW"/>
</dbReference>
<keyword evidence="9" id="KW-1185">Reference proteome</keyword>
<evidence type="ECO:0000259" key="7">
    <source>
        <dbReference type="Pfam" id="PF00294"/>
    </source>
</evidence>
<dbReference type="PIRSF" id="PIRSF000535">
    <property type="entry name" value="1PFK/6PFK/LacC"/>
    <property type="match status" value="1"/>
</dbReference>
<keyword evidence="3" id="KW-0547">Nucleotide-binding</keyword>
<evidence type="ECO:0000313" key="8">
    <source>
        <dbReference type="EMBL" id="KAB7738586.1"/>
    </source>
</evidence>
<feature type="domain" description="Carbohydrate kinase PfkB" evidence="7">
    <location>
        <begin position="24"/>
        <end position="299"/>
    </location>
</feature>
<organism evidence="8 9">
    <name type="scientific">Parvibaculum sedimenti</name>
    <dbReference type="NCBI Taxonomy" id="2608632"/>
    <lineage>
        <taxon>Bacteria</taxon>
        <taxon>Pseudomonadati</taxon>
        <taxon>Pseudomonadota</taxon>
        <taxon>Alphaproteobacteria</taxon>
        <taxon>Hyphomicrobiales</taxon>
        <taxon>Parvibaculaceae</taxon>
        <taxon>Parvibaculum</taxon>
    </lineage>
</organism>
<evidence type="ECO:0000256" key="1">
    <source>
        <dbReference type="ARBA" id="ARBA00010688"/>
    </source>
</evidence>
<dbReference type="GO" id="GO:0003872">
    <property type="term" value="F:6-phosphofructokinase activity"/>
    <property type="evidence" value="ECO:0007669"/>
    <property type="project" value="TreeGrafter"/>
</dbReference>
<gene>
    <name evidence="8" type="ORF">F2P47_16380</name>
</gene>
<accession>A0A6N6VD34</accession>
<dbReference type="Gene3D" id="3.40.1190.20">
    <property type="match status" value="1"/>
</dbReference>
<dbReference type="SUPFAM" id="SSF53613">
    <property type="entry name" value="Ribokinase-like"/>
    <property type="match status" value="1"/>
</dbReference>
<reference evidence="8 9" key="1">
    <citation type="submission" date="2019-09" db="EMBL/GenBank/DDBJ databases">
        <title>Parvibaculum sedimenti sp. nov., isolated from sediment.</title>
        <authorList>
            <person name="Wang Y."/>
        </authorList>
    </citation>
    <scope>NUCLEOTIDE SEQUENCE [LARGE SCALE GENOMIC DNA]</scope>
    <source>
        <strain evidence="8 9">HXT-9</strain>
    </source>
</reference>
<dbReference type="PANTHER" id="PTHR46566">
    <property type="entry name" value="1-PHOSPHOFRUCTOKINASE-RELATED"/>
    <property type="match status" value="1"/>
</dbReference>
<evidence type="ECO:0000256" key="6">
    <source>
        <dbReference type="PIRNR" id="PIRNR000535"/>
    </source>
</evidence>
<evidence type="ECO:0000256" key="2">
    <source>
        <dbReference type="ARBA" id="ARBA00022679"/>
    </source>
</evidence>